<accession>S3DBR5</accession>
<dbReference type="RefSeq" id="XP_008076685.1">
    <property type="nucleotide sequence ID" value="XM_008078494.1"/>
</dbReference>
<feature type="compositionally biased region" description="Low complexity" evidence="1">
    <location>
        <begin position="16"/>
        <end position="28"/>
    </location>
</feature>
<keyword evidence="2" id="KW-0472">Membrane</keyword>
<keyword evidence="4" id="KW-1185">Reference proteome</keyword>
<dbReference type="GeneID" id="19464259"/>
<dbReference type="OrthoDB" id="5421757at2759"/>
<dbReference type="Proteomes" id="UP000016922">
    <property type="component" value="Unassembled WGS sequence"/>
</dbReference>
<sequence length="356" mass="40931">MPPKKARAFNPKPKSKSAATTTSNTPKNKLPKPFVPAPKALEPFTSSLNKNHVYITSLDSHPKDFKKRIFLVPVIMNILIMAAIIYRGKVIGPYYMKICFSLMGKRNETTMNTRRMASNDLAKELLRRTGTFMLDLLIYSFVWPWPKAFFLGQKLGNPVAWRTIVGFRDQEIVVRRSRKWFLPGTDVLEEGKEQDLLFGVVGVATEPMWMSEKTGYLMLNKEWDLDWTLIIKATKLVDKKVLSIEDFKTTILVHHEEHGWLAIETAEAGGSLKEDEGRRKIVAFKDKLTAMGKEDLFFRWIEIVQYESSRPGEFGPERQQQTVLKARELFESNKVDFDKFWEEVGGMKGMPGMEVD</sequence>
<organism evidence="3 4">
    <name type="scientific">Glarea lozoyensis (strain ATCC 20868 / MF5171)</name>
    <dbReference type="NCBI Taxonomy" id="1116229"/>
    <lineage>
        <taxon>Eukaryota</taxon>
        <taxon>Fungi</taxon>
        <taxon>Dikarya</taxon>
        <taxon>Ascomycota</taxon>
        <taxon>Pezizomycotina</taxon>
        <taxon>Leotiomycetes</taxon>
        <taxon>Helotiales</taxon>
        <taxon>Helotiaceae</taxon>
        <taxon>Glarea</taxon>
    </lineage>
</organism>
<evidence type="ECO:0000313" key="4">
    <source>
        <dbReference type="Proteomes" id="UP000016922"/>
    </source>
</evidence>
<keyword evidence="2" id="KW-1133">Transmembrane helix</keyword>
<reference evidence="3 4" key="1">
    <citation type="journal article" date="2013" name="BMC Genomics">
        <title>Genomics-driven discovery of the pneumocandin biosynthetic gene cluster in the fungus Glarea lozoyensis.</title>
        <authorList>
            <person name="Chen L."/>
            <person name="Yue Q."/>
            <person name="Zhang X."/>
            <person name="Xiang M."/>
            <person name="Wang C."/>
            <person name="Li S."/>
            <person name="Che Y."/>
            <person name="Ortiz-Lopez F.J."/>
            <person name="Bills G.F."/>
            <person name="Liu X."/>
            <person name="An Z."/>
        </authorList>
    </citation>
    <scope>NUCLEOTIDE SEQUENCE [LARGE SCALE GENOMIC DNA]</scope>
    <source>
        <strain evidence="4">ATCC 20868 / MF5171</strain>
    </source>
</reference>
<dbReference type="EMBL" id="KE145353">
    <property type="protein sequence ID" value="EPE35867.1"/>
    <property type="molecule type" value="Genomic_DNA"/>
</dbReference>
<dbReference type="eggNOG" id="ENOG502SK1Y">
    <property type="taxonomic scope" value="Eukaryota"/>
</dbReference>
<dbReference type="KEGG" id="glz:GLAREA_05205"/>
<feature type="transmembrane region" description="Helical" evidence="2">
    <location>
        <begin position="69"/>
        <end position="86"/>
    </location>
</feature>
<name>S3DBR5_GLAL2</name>
<dbReference type="STRING" id="1116229.S3DBR5"/>
<dbReference type="AlphaFoldDB" id="S3DBR5"/>
<feature type="region of interest" description="Disordered" evidence="1">
    <location>
        <begin position="1"/>
        <end position="32"/>
    </location>
</feature>
<dbReference type="HOGENOM" id="CLU_064110_0_0_1"/>
<evidence type="ECO:0000313" key="3">
    <source>
        <dbReference type="EMBL" id="EPE35867.1"/>
    </source>
</evidence>
<keyword evidence="2" id="KW-0812">Transmembrane</keyword>
<gene>
    <name evidence="3" type="ORF">GLAREA_05205</name>
</gene>
<protein>
    <submittedName>
        <fullName evidence="3">Uncharacterized protein</fullName>
    </submittedName>
</protein>
<evidence type="ECO:0000256" key="1">
    <source>
        <dbReference type="SAM" id="MobiDB-lite"/>
    </source>
</evidence>
<evidence type="ECO:0000256" key="2">
    <source>
        <dbReference type="SAM" id="Phobius"/>
    </source>
</evidence>
<proteinExistence type="predicted"/>
<dbReference type="OMA" id="GWLIWRV"/>